<evidence type="ECO:0000256" key="3">
    <source>
        <dbReference type="ARBA" id="ARBA00022448"/>
    </source>
</evidence>
<keyword evidence="8" id="KW-0811">Translocation</keyword>
<reference evidence="11 12" key="2">
    <citation type="journal article" date="2020" name="Antonie Van Leeuwenhoek">
        <title>Phylogenomic characterisation of a novel corynebacterial species pathogenic to animals.</title>
        <authorList>
            <person name="Moller J."/>
            <person name="Musella L."/>
            <person name="Melnikov V."/>
            <person name="Geissdorfer W."/>
            <person name="Burkovski A."/>
            <person name="Sangal V."/>
        </authorList>
    </citation>
    <scope>NUCLEOTIDE SEQUENCE [LARGE SCALE GENOMIC DNA]</scope>
    <source>
        <strain evidence="11 12">PO100/5</strain>
    </source>
</reference>
<dbReference type="Pfam" id="PF02699">
    <property type="entry name" value="YajC"/>
    <property type="match status" value="1"/>
</dbReference>
<evidence type="ECO:0000256" key="4">
    <source>
        <dbReference type="ARBA" id="ARBA00022475"/>
    </source>
</evidence>
<dbReference type="OrthoDB" id="2200301at2"/>
<evidence type="ECO:0000313" key="11">
    <source>
        <dbReference type="EMBL" id="ARU46263.1"/>
    </source>
</evidence>
<feature type="region of interest" description="Disordered" evidence="10">
    <location>
        <begin position="92"/>
        <end position="111"/>
    </location>
</feature>
<keyword evidence="9" id="KW-0472">Membrane</keyword>
<reference evidence="11 12" key="3">
    <citation type="journal article" date="2020" name="Int. J. Syst. Evol. Microbiol.">
        <title>Corynebacterium silvaticum sp. nov., a unique group of NTTB corynebacteria in wild boar and roe deer.</title>
        <authorList>
            <person name="Dangel A."/>
            <person name="Berger A."/>
            <person name="Rau J."/>
            <person name="Eisenberg T."/>
            <person name="Kampfer P."/>
            <person name="Margos G."/>
            <person name="Contzen M."/>
            <person name="Busse H.J."/>
            <person name="Konrad R."/>
            <person name="Peters M."/>
            <person name="Sting R."/>
            <person name="Sing A."/>
        </authorList>
    </citation>
    <scope>NUCLEOTIDE SEQUENCE [LARGE SCALE GENOMIC DNA]</scope>
    <source>
        <strain evidence="11 12">PO100/5</strain>
    </source>
</reference>
<evidence type="ECO:0000256" key="8">
    <source>
        <dbReference type="ARBA" id="ARBA00023010"/>
    </source>
</evidence>
<evidence type="ECO:0000256" key="1">
    <source>
        <dbReference type="ARBA" id="ARBA00004162"/>
    </source>
</evidence>
<protein>
    <submittedName>
        <fullName evidence="11">Preprotein translocase subunit YajC</fullName>
    </submittedName>
</protein>
<organism evidence="11 12">
    <name type="scientific">Corynebacterium silvaticum</name>
    <dbReference type="NCBI Taxonomy" id="2320431"/>
    <lineage>
        <taxon>Bacteria</taxon>
        <taxon>Bacillati</taxon>
        <taxon>Actinomycetota</taxon>
        <taxon>Actinomycetes</taxon>
        <taxon>Mycobacteriales</taxon>
        <taxon>Corynebacteriaceae</taxon>
        <taxon>Corynebacterium</taxon>
    </lineage>
</organism>
<evidence type="ECO:0000313" key="12">
    <source>
        <dbReference type="Proteomes" id="UP000195652"/>
    </source>
</evidence>
<dbReference type="SMART" id="SM01323">
    <property type="entry name" value="YajC"/>
    <property type="match status" value="1"/>
</dbReference>
<dbReference type="GO" id="GO:0015031">
    <property type="term" value="P:protein transport"/>
    <property type="evidence" value="ECO:0007669"/>
    <property type="project" value="UniProtKB-KW"/>
</dbReference>
<keyword evidence="12" id="KW-1185">Reference proteome</keyword>
<accession>A0A7Y4LIL8</accession>
<evidence type="ECO:0000256" key="10">
    <source>
        <dbReference type="SAM" id="MobiDB-lite"/>
    </source>
</evidence>
<comment type="similarity">
    <text evidence="2">Belongs to the YajC family.</text>
</comment>
<dbReference type="RefSeq" id="WP_087454076.1">
    <property type="nucleotide sequence ID" value="NZ_CP021417.2"/>
</dbReference>
<reference evidence="11 12" key="1">
    <citation type="journal article" date="2014" name="BMC Vet. Res.">
        <title>First report of Corynebacterium pseudotuberculosis from caseous lymphadenitis lesions in Black Alentejano pig (Sus scrofa domesticus).</title>
        <authorList>
            <person name="Oliveira M."/>
            <person name="Barroco C."/>
            <person name="Mottola C."/>
            <person name="Santos R."/>
            <person name="Lemsaddek A."/>
            <person name="Tavares L."/>
            <person name="Semedo-Lemsaddek T."/>
        </authorList>
    </citation>
    <scope>NUCLEOTIDE SEQUENCE [LARGE SCALE GENOMIC DNA]</scope>
    <source>
        <strain evidence="11 12">PO100/5</strain>
    </source>
</reference>
<evidence type="ECO:0000256" key="9">
    <source>
        <dbReference type="ARBA" id="ARBA00023136"/>
    </source>
</evidence>
<dbReference type="PANTHER" id="PTHR33909:SF1">
    <property type="entry name" value="SEC TRANSLOCON ACCESSORY COMPLEX SUBUNIT YAJC"/>
    <property type="match status" value="1"/>
</dbReference>
<name>A0A7Y4LIL8_9CORY</name>
<dbReference type="EMBL" id="CP021417">
    <property type="protein sequence ID" value="ARU46263.1"/>
    <property type="molecule type" value="Genomic_DNA"/>
</dbReference>
<evidence type="ECO:0000256" key="2">
    <source>
        <dbReference type="ARBA" id="ARBA00006742"/>
    </source>
</evidence>
<sequence>MSTNFILLIVLLLVLLLPSFLFQQKQKRRIQELKELQNNVMIGDVVVTTAGLHATIRGIDAETVELETSPGVVSTYEKFAVVKNLTAETNKAAAEAKLESHEDDNPLEPQN</sequence>
<dbReference type="NCBIfam" id="TIGR00739">
    <property type="entry name" value="yajC"/>
    <property type="match status" value="1"/>
</dbReference>
<evidence type="ECO:0000256" key="6">
    <source>
        <dbReference type="ARBA" id="ARBA00022927"/>
    </source>
</evidence>
<evidence type="ECO:0000256" key="5">
    <source>
        <dbReference type="ARBA" id="ARBA00022692"/>
    </source>
</evidence>
<dbReference type="KEGG" id="csil:CBE74_06910"/>
<dbReference type="Proteomes" id="UP000195652">
    <property type="component" value="Chromosome"/>
</dbReference>
<proteinExistence type="inferred from homology"/>
<dbReference type="GO" id="GO:0005886">
    <property type="term" value="C:plasma membrane"/>
    <property type="evidence" value="ECO:0007669"/>
    <property type="project" value="UniProtKB-SubCell"/>
</dbReference>
<keyword evidence="5" id="KW-0812">Transmembrane</keyword>
<dbReference type="GeneID" id="75007981"/>
<dbReference type="AlphaFoldDB" id="A0A7Y4LIL8"/>
<reference evidence="11 12" key="4">
    <citation type="journal article" date="2020" name="PLoS ONE">
        <title>Taxonomic classification of strain PO100/5 shows a broader geographic distribution and genetic markers of the recently described Corynebacterium silvaticum.</title>
        <authorList>
            <person name="Viana M.V.C."/>
            <person name="Profeta R."/>
            <person name="da Silva A.L."/>
            <person name="Hurtado R."/>
            <person name="Cerqueira J.C."/>
            <person name="Ribeiro B.F.S."/>
            <person name="Almeida M.O."/>
            <person name="Morais-Rodrigues F."/>
            <person name="Soares S.C."/>
            <person name="Oliveira M."/>
            <person name="Tavares L."/>
            <person name="Figueiredo H."/>
            <person name="Wattam A.R."/>
            <person name="Barh D."/>
            <person name="Ghosh P."/>
            <person name="Silva A."/>
            <person name="Azevedo V."/>
        </authorList>
    </citation>
    <scope>NUCLEOTIDE SEQUENCE [LARGE SCALE GENOMIC DNA]</scope>
    <source>
        <strain evidence="11 12">PO100/5</strain>
    </source>
</reference>
<feature type="compositionally biased region" description="Basic and acidic residues" evidence="10">
    <location>
        <begin position="94"/>
        <end position="104"/>
    </location>
</feature>
<keyword evidence="3" id="KW-0813">Transport</keyword>
<keyword evidence="6" id="KW-0653">Protein transport</keyword>
<dbReference type="PANTHER" id="PTHR33909">
    <property type="entry name" value="SEC TRANSLOCON ACCESSORY COMPLEX SUBUNIT YAJC"/>
    <property type="match status" value="1"/>
</dbReference>
<keyword evidence="7" id="KW-1133">Transmembrane helix</keyword>
<comment type="subcellular location">
    <subcellularLocation>
        <location evidence="1">Cell membrane</location>
        <topology evidence="1">Single-pass membrane protein</topology>
    </subcellularLocation>
</comment>
<gene>
    <name evidence="11" type="primary">yajC</name>
    <name evidence="11" type="ORF">CBE74_06910</name>
</gene>
<keyword evidence="4" id="KW-1003">Cell membrane</keyword>
<evidence type="ECO:0000256" key="7">
    <source>
        <dbReference type="ARBA" id="ARBA00022989"/>
    </source>
</evidence>
<dbReference type="InterPro" id="IPR003849">
    <property type="entry name" value="Preprotein_translocase_YajC"/>
</dbReference>